<keyword evidence="1" id="KW-0808">Transferase</keyword>
<keyword evidence="1" id="KW-0418">Kinase</keyword>
<dbReference type="RefSeq" id="WP_170316343.1">
    <property type="nucleotide sequence ID" value="NZ_BMSQ01000003.1"/>
</dbReference>
<dbReference type="EMBL" id="JACHJD010000001">
    <property type="protein sequence ID" value="MBB5101053.1"/>
    <property type="molecule type" value="Genomic_DNA"/>
</dbReference>
<sequence length="60" mass="6350">MRQLVTNLVENAVAHSTEAPGAFVRVSVSRNGQEDAPMAARRRPAPGGRLIVRVTLAASP</sequence>
<comment type="caution">
    <text evidence="1">The sequence shown here is derived from an EMBL/GenBank/DDBJ whole genome shotgun (WGS) entry which is preliminary data.</text>
</comment>
<dbReference type="GO" id="GO:0016301">
    <property type="term" value="F:kinase activity"/>
    <property type="evidence" value="ECO:0007669"/>
    <property type="project" value="UniProtKB-KW"/>
</dbReference>
<reference evidence="1 2" key="1">
    <citation type="submission" date="2020-08" db="EMBL/GenBank/DDBJ databases">
        <title>Genomic Encyclopedia of Type Strains, Phase III (KMG-III): the genomes of soil and plant-associated and newly described type strains.</title>
        <authorList>
            <person name="Whitman W."/>
        </authorList>
    </citation>
    <scope>NUCLEOTIDE SEQUENCE [LARGE SCALE GENOMIC DNA]</scope>
    <source>
        <strain evidence="1 2">CECT 3146</strain>
    </source>
</reference>
<organism evidence="1 2">
    <name type="scientific">Streptomyces spectabilis</name>
    <dbReference type="NCBI Taxonomy" id="68270"/>
    <lineage>
        <taxon>Bacteria</taxon>
        <taxon>Bacillati</taxon>
        <taxon>Actinomycetota</taxon>
        <taxon>Actinomycetes</taxon>
        <taxon>Kitasatosporales</taxon>
        <taxon>Streptomycetaceae</taxon>
        <taxon>Streptomyces</taxon>
    </lineage>
</organism>
<proteinExistence type="predicted"/>
<dbReference type="Proteomes" id="UP000549009">
    <property type="component" value="Unassembled WGS sequence"/>
</dbReference>
<evidence type="ECO:0000313" key="2">
    <source>
        <dbReference type="Proteomes" id="UP000549009"/>
    </source>
</evidence>
<dbReference type="AlphaFoldDB" id="A0A7W8ERI8"/>
<protein>
    <submittedName>
        <fullName evidence="1">Signal transduction histidine kinase</fullName>
    </submittedName>
</protein>
<accession>A0A7W8ERI8</accession>
<name>A0A7W8ERI8_STRST</name>
<keyword evidence="2" id="KW-1185">Reference proteome</keyword>
<gene>
    <name evidence="1" type="ORF">FHS40_000106</name>
</gene>
<evidence type="ECO:0000313" key="1">
    <source>
        <dbReference type="EMBL" id="MBB5101053.1"/>
    </source>
</evidence>